<feature type="binding site" evidence="2">
    <location>
        <position position="74"/>
    </location>
    <ligand>
        <name>Mg(2+)</name>
        <dbReference type="ChEBI" id="CHEBI:18420"/>
        <label>4</label>
    </ligand>
</feature>
<dbReference type="EMBL" id="JACOFW010000041">
    <property type="protein sequence ID" value="MBC3809609.1"/>
    <property type="molecule type" value="Genomic_DNA"/>
</dbReference>
<name>A0ABR6XBF7_9BURK</name>
<gene>
    <name evidence="2 5" type="primary">thiL</name>
    <name evidence="5" type="ORF">H8K52_19895</name>
</gene>
<feature type="binding site" evidence="2">
    <location>
        <position position="53"/>
    </location>
    <ligand>
        <name>substrate</name>
    </ligand>
</feature>
<dbReference type="PANTHER" id="PTHR30270">
    <property type="entry name" value="THIAMINE-MONOPHOSPHATE KINASE"/>
    <property type="match status" value="1"/>
</dbReference>
<feature type="binding site" evidence="2">
    <location>
        <position position="145"/>
    </location>
    <ligand>
        <name>ATP</name>
        <dbReference type="ChEBI" id="CHEBI:30616"/>
    </ligand>
</feature>
<comment type="function">
    <text evidence="2">Catalyzes the ATP-dependent phosphorylation of thiamine-monophosphate (TMP) to form thiamine-pyrophosphate (TPP), the active form of vitamin B1.</text>
</comment>
<keyword evidence="6" id="KW-1185">Reference proteome</keyword>
<keyword evidence="2 5" id="KW-0418">Kinase</keyword>
<reference evidence="5 6" key="1">
    <citation type="submission" date="2020-08" db="EMBL/GenBank/DDBJ databases">
        <title>Novel species isolated from subtropical streams in China.</title>
        <authorList>
            <person name="Lu H."/>
        </authorList>
    </citation>
    <scope>NUCLEOTIDE SEQUENCE [LARGE SCALE GENOMIC DNA]</scope>
    <source>
        <strain evidence="5 6">KACC 16656</strain>
    </source>
</reference>
<proteinExistence type="inferred from homology"/>
<keyword evidence="2" id="KW-0547">Nucleotide-binding</keyword>
<feature type="binding site" evidence="2">
    <location>
        <position position="316"/>
    </location>
    <ligand>
        <name>substrate</name>
    </ligand>
</feature>
<dbReference type="Pfam" id="PF02769">
    <property type="entry name" value="AIRS_C"/>
    <property type="match status" value="1"/>
</dbReference>
<feature type="binding site" evidence="2">
    <location>
        <position position="213"/>
    </location>
    <ligand>
        <name>Mg(2+)</name>
        <dbReference type="ChEBI" id="CHEBI:18420"/>
        <label>5</label>
    </ligand>
</feature>
<dbReference type="InterPro" id="IPR016188">
    <property type="entry name" value="PurM-like_N"/>
</dbReference>
<keyword evidence="1 2" id="KW-0784">Thiamine biosynthesis</keyword>
<comment type="caution">
    <text evidence="2">Lacks conserved residue(s) required for the propagation of feature annotation.</text>
</comment>
<protein>
    <recommendedName>
        <fullName evidence="2">Thiamine-monophosphate kinase</fullName>
        <shortName evidence="2">TMP kinase</shortName>
        <shortName evidence="2">Thiamine-phosphate kinase</shortName>
        <ecNumber evidence="2">2.7.4.16</ecNumber>
    </recommendedName>
</protein>
<feature type="binding site" evidence="2">
    <location>
        <position position="44"/>
    </location>
    <ligand>
        <name>Mg(2+)</name>
        <dbReference type="ChEBI" id="CHEBI:18420"/>
        <label>4</label>
    </ligand>
</feature>
<feature type="binding site" evidence="2">
    <location>
        <position position="29"/>
    </location>
    <ligand>
        <name>Mg(2+)</name>
        <dbReference type="ChEBI" id="CHEBI:18420"/>
        <label>3</label>
    </ligand>
</feature>
<comment type="miscellaneous">
    <text evidence="2">Reaction mechanism of ThiL seems to utilize a direct, inline transfer of the gamma-phosphate of ATP to TMP rather than a phosphorylated enzyme intermediate.</text>
</comment>
<feature type="binding site" evidence="2">
    <location>
        <position position="45"/>
    </location>
    <ligand>
        <name>Mg(2+)</name>
        <dbReference type="ChEBI" id="CHEBI:18420"/>
        <label>1</label>
    </ligand>
</feature>
<comment type="pathway">
    <text evidence="2">Cofactor biosynthesis; thiamine diphosphate biosynthesis; thiamine diphosphate from thiamine phosphate: step 1/1.</text>
</comment>
<dbReference type="InterPro" id="IPR036921">
    <property type="entry name" value="PurM-like_N_sf"/>
</dbReference>
<organism evidence="5 6">
    <name type="scientific">Undibacterium seohonense</name>
    <dbReference type="NCBI Taxonomy" id="1344950"/>
    <lineage>
        <taxon>Bacteria</taxon>
        <taxon>Pseudomonadati</taxon>
        <taxon>Pseudomonadota</taxon>
        <taxon>Betaproteobacteria</taxon>
        <taxon>Burkholderiales</taxon>
        <taxon>Oxalobacteraceae</taxon>
        <taxon>Undibacterium</taxon>
    </lineage>
</organism>
<comment type="catalytic activity">
    <reaction evidence="2">
        <text>thiamine phosphate + ATP = thiamine diphosphate + ADP</text>
        <dbReference type="Rhea" id="RHEA:15913"/>
        <dbReference type="ChEBI" id="CHEBI:30616"/>
        <dbReference type="ChEBI" id="CHEBI:37575"/>
        <dbReference type="ChEBI" id="CHEBI:58937"/>
        <dbReference type="ChEBI" id="CHEBI:456216"/>
        <dbReference type="EC" id="2.7.4.16"/>
    </reaction>
</comment>
<comment type="similarity">
    <text evidence="2">Belongs to the thiamine-monophosphate kinase family.</text>
</comment>
<feature type="binding site" evidence="2">
    <location>
        <position position="74"/>
    </location>
    <ligand>
        <name>Mg(2+)</name>
        <dbReference type="ChEBI" id="CHEBI:18420"/>
        <label>3</label>
    </ligand>
</feature>
<dbReference type="EC" id="2.7.4.16" evidence="2"/>
<feature type="binding site" evidence="2">
    <location>
        <position position="210"/>
    </location>
    <ligand>
        <name>Mg(2+)</name>
        <dbReference type="ChEBI" id="CHEBI:18420"/>
        <label>3</label>
    </ligand>
</feature>
<accession>A0ABR6XBF7</accession>
<dbReference type="Proteomes" id="UP000648257">
    <property type="component" value="Unassembled WGS sequence"/>
</dbReference>
<feature type="binding site" evidence="2">
    <location>
        <position position="29"/>
    </location>
    <ligand>
        <name>Mg(2+)</name>
        <dbReference type="ChEBI" id="CHEBI:18420"/>
        <label>4</label>
    </ligand>
</feature>
<keyword evidence="2" id="KW-0460">Magnesium</keyword>
<keyword evidence="2 5" id="KW-0808">Transferase</keyword>
<dbReference type="NCBIfam" id="TIGR01379">
    <property type="entry name" value="thiL"/>
    <property type="match status" value="1"/>
</dbReference>
<dbReference type="RefSeq" id="WP_186924666.1">
    <property type="nucleotide sequence ID" value="NZ_JACOFW010000041.1"/>
</dbReference>
<feature type="binding site" evidence="2">
    <location>
        <position position="46"/>
    </location>
    <ligand>
        <name>Mg(2+)</name>
        <dbReference type="ChEBI" id="CHEBI:18420"/>
        <label>2</label>
    </ligand>
</feature>
<keyword evidence="2" id="KW-0479">Metal-binding</keyword>
<feature type="binding site" evidence="2">
    <location>
        <position position="46"/>
    </location>
    <ligand>
        <name>Mg(2+)</name>
        <dbReference type="ChEBI" id="CHEBI:18420"/>
        <label>1</label>
    </ligand>
</feature>
<dbReference type="PIRSF" id="PIRSF005303">
    <property type="entry name" value="Thiam_monoph_kin"/>
    <property type="match status" value="1"/>
</dbReference>
<feature type="domain" description="PurM-like C-terminal" evidence="4">
    <location>
        <begin position="149"/>
        <end position="301"/>
    </location>
</feature>
<evidence type="ECO:0000313" key="5">
    <source>
        <dbReference type="EMBL" id="MBC3809609.1"/>
    </source>
</evidence>
<keyword evidence="2" id="KW-0067">ATP-binding</keyword>
<feature type="domain" description="PurM-like N-terminal" evidence="3">
    <location>
        <begin position="27"/>
        <end position="136"/>
    </location>
</feature>
<dbReference type="Gene3D" id="3.30.1330.10">
    <property type="entry name" value="PurM-like, N-terminal domain"/>
    <property type="match status" value="1"/>
</dbReference>
<dbReference type="GO" id="GO:0009030">
    <property type="term" value="F:thiamine-phosphate kinase activity"/>
    <property type="evidence" value="ECO:0007669"/>
    <property type="project" value="UniProtKB-EC"/>
</dbReference>
<dbReference type="PANTHER" id="PTHR30270:SF0">
    <property type="entry name" value="THIAMINE-MONOPHOSPHATE KINASE"/>
    <property type="match status" value="1"/>
</dbReference>
<dbReference type="Pfam" id="PF00586">
    <property type="entry name" value="AIRS"/>
    <property type="match status" value="1"/>
</dbReference>
<dbReference type="CDD" id="cd02194">
    <property type="entry name" value="ThiL"/>
    <property type="match status" value="1"/>
</dbReference>
<dbReference type="Gene3D" id="3.90.650.10">
    <property type="entry name" value="PurM-like C-terminal domain"/>
    <property type="match status" value="1"/>
</dbReference>
<evidence type="ECO:0000259" key="4">
    <source>
        <dbReference type="Pfam" id="PF02769"/>
    </source>
</evidence>
<feature type="binding site" evidence="2">
    <location>
        <position position="121"/>
    </location>
    <ligand>
        <name>Mg(2+)</name>
        <dbReference type="ChEBI" id="CHEBI:18420"/>
        <label>1</label>
    </ligand>
</feature>
<feature type="binding site" evidence="2">
    <location>
        <begin position="120"/>
        <end position="121"/>
    </location>
    <ligand>
        <name>ATP</name>
        <dbReference type="ChEBI" id="CHEBI:30616"/>
    </ligand>
</feature>
<feature type="binding site" evidence="2">
    <location>
        <position position="260"/>
    </location>
    <ligand>
        <name>substrate</name>
    </ligand>
</feature>
<dbReference type="SUPFAM" id="SSF55326">
    <property type="entry name" value="PurM N-terminal domain-like"/>
    <property type="match status" value="1"/>
</dbReference>
<dbReference type="InterPro" id="IPR010918">
    <property type="entry name" value="PurM-like_C_dom"/>
</dbReference>
<comment type="caution">
    <text evidence="5">The sequence shown here is derived from an EMBL/GenBank/DDBJ whole genome shotgun (WGS) entry which is preliminary data.</text>
</comment>
<evidence type="ECO:0000313" key="6">
    <source>
        <dbReference type="Proteomes" id="UP000648257"/>
    </source>
</evidence>
<feature type="binding site" evidence="2">
    <location>
        <position position="212"/>
    </location>
    <ligand>
        <name>ATP</name>
        <dbReference type="ChEBI" id="CHEBI:30616"/>
    </ligand>
</feature>
<dbReference type="InterPro" id="IPR006283">
    <property type="entry name" value="ThiL-like"/>
</dbReference>
<dbReference type="HAMAP" id="MF_02128">
    <property type="entry name" value="TMP_kinase"/>
    <property type="match status" value="1"/>
</dbReference>
<evidence type="ECO:0000256" key="1">
    <source>
        <dbReference type="ARBA" id="ARBA00022977"/>
    </source>
</evidence>
<dbReference type="InterPro" id="IPR036676">
    <property type="entry name" value="PurM-like_C_sf"/>
</dbReference>
<evidence type="ECO:0000256" key="2">
    <source>
        <dbReference type="HAMAP-Rule" id="MF_02128"/>
    </source>
</evidence>
<evidence type="ECO:0000259" key="3">
    <source>
        <dbReference type="Pfam" id="PF00586"/>
    </source>
</evidence>
<feature type="binding site" evidence="2">
    <location>
        <position position="74"/>
    </location>
    <ligand>
        <name>Mg(2+)</name>
        <dbReference type="ChEBI" id="CHEBI:18420"/>
        <label>2</label>
    </ligand>
</feature>
<sequence>MLSEFDLIKQYFVQNYASDPRFALGIGDDCALINPSKGMQLAISTDMLVSGRHFFPDADPVGLGHKCLAVNLSDLAAMGAKPLAFTLALSLPEANPTWLAGFSQGLLALAQEHNCRLIGGDTTKGPLNICITIFGELPPETALRRDAAQVGDDIWISGSLGDARLALACYWQEVTLSAEQHELAAKRMHQPTPRIKLGIALRGVAHAALDISDGLIGDLGHILECSKVGASILVDSLPAGLVLRQQVQEKRREYTLAGGDDYELCFTAPLCQREAVLAAALASDTSVTRIGTIEAEAGLRLLDINNKPINMQLRSFDHFTTP</sequence>
<dbReference type="SUPFAM" id="SSF56042">
    <property type="entry name" value="PurM C-terminal domain-like"/>
    <property type="match status" value="1"/>
</dbReference>